<dbReference type="Pfam" id="PF11751">
    <property type="entry name" value="PorP_SprF"/>
    <property type="match status" value="1"/>
</dbReference>
<reference evidence="3" key="1">
    <citation type="journal article" date="2019" name="Int. J. Syst. Evol. Microbiol.">
        <title>The Global Catalogue of Microorganisms (GCM) 10K type strain sequencing project: providing services to taxonomists for standard genome sequencing and annotation.</title>
        <authorList>
            <consortium name="The Broad Institute Genomics Platform"/>
            <consortium name="The Broad Institute Genome Sequencing Center for Infectious Disease"/>
            <person name="Wu L."/>
            <person name="Ma J."/>
        </authorList>
    </citation>
    <scope>NUCLEOTIDE SEQUENCE [LARGE SCALE GENOMIC DNA]</scope>
    <source>
        <strain evidence="3">JCM 18326</strain>
    </source>
</reference>
<evidence type="ECO:0000313" key="2">
    <source>
        <dbReference type="EMBL" id="GAA4822532.1"/>
    </source>
</evidence>
<feature type="signal peptide" evidence="1">
    <location>
        <begin position="1"/>
        <end position="23"/>
    </location>
</feature>
<dbReference type="RefSeq" id="WP_345368708.1">
    <property type="nucleotide sequence ID" value="NZ_BAABJX010000007.1"/>
</dbReference>
<gene>
    <name evidence="2" type="ORF">GCM10023331_03600</name>
</gene>
<keyword evidence="3" id="KW-1185">Reference proteome</keyword>
<dbReference type="Proteomes" id="UP001500298">
    <property type="component" value="Unassembled WGS sequence"/>
</dbReference>
<organism evidence="2 3">
    <name type="scientific">Algivirga pacifica</name>
    <dbReference type="NCBI Taxonomy" id="1162670"/>
    <lineage>
        <taxon>Bacteria</taxon>
        <taxon>Pseudomonadati</taxon>
        <taxon>Bacteroidota</taxon>
        <taxon>Cytophagia</taxon>
        <taxon>Cytophagales</taxon>
        <taxon>Flammeovirgaceae</taxon>
        <taxon>Algivirga</taxon>
    </lineage>
</organism>
<comment type="caution">
    <text evidence="2">The sequence shown here is derived from an EMBL/GenBank/DDBJ whole genome shotgun (WGS) entry which is preliminary data.</text>
</comment>
<name>A0ABP9D4F7_9BACT</name>
<evidence type="ECO:0000256" key="1">
    <source>
        <dbReference type="SAM" id="SignalP"/>
    </source>
</evidence>
<protein>
    <recommendedName>
        <fullName evidence="4">Type IX secretion system membrane protein PorP/SprF</fullName>
    </recommendedName>
</protein>
<dbReference type="InterPro" id="IPR019861">
    <property type="entry name" value="PorP/SprF_Bacteroidetes"/>
</dbReference>
<dbReference type="EMBL" id="BAABJX010000007">
    <property type="protein sequence ID" value="GAA4822532.1"/>
    <property type="molecule type" value="Genomic_DNA"/>
</dbReference>
<feature type="chain" id="PRO_5046027269" description="Type IX secretion system membrane protein PorP/SprF" evidence="1">
    <location>
        <begin position="24"/>
        <end position="288"/>
    </location>
</feature>
<evidence type="ECO:0000313" key="3">
    <source>
        <dbReference type="Proteomes" id="UP001500298"/>
    </source>
</evidence>
<proteinExistence type="predicted"/>
<sequence>MRLYFLIGLFIPLITLWSTSSQAQQLDDSYFYTQNIFLINSASLPEKEGIQSNVFGQYVQMQDDGIPAQQIGAAGQMRFKNYAVGGRVLHQERGLLSRSRINIAYTQHIPFNKNISLQLGVSTGIKLDLLGVSLISDQYIVDLNDPLFDINNQDRVRFTAEFGASLQLYDWTFGVSAPELYGYGYEYFQLLNIHISKRIQLADKSTLTPLLIVNTHSDTAPIIDISTRWNWRELLWVSTGYRSTQKITLSTGFQLNNFGFGYAYAHDLGVLKKFESQQHELLLTFSIH</sequence>
<accession>A0ABP9D4F7</accession>
<keyword evidence="1" id="KW-0732">Signal</keyword>
<evidence type="ECO:0008006" key="4">
    <source>
        <dbReference type="Google" id="ProtNLM"/>
    </source>
</evidence>